<dbReference type="GO" id="GO:0030313">
    <property type="term" value="C:cell envelope"/>
    <property type="evidence" value="ECO:0007669"/>
    <property type="project" value="UniProtKB-SubCell"/>
</dbReference>
<accession>A0A644WB73</accession>
<dbReference type="SUPFAM" id="SSF53822">
    <property type="entry name" value="Periplasmic binding protein-like I"/>
    <property type="match status" value="1"/>
</dbReference>
<dbReference type="AlphaFoldDB" id="A0A644WB73"/>
<keyword evidence="3" id="KW-0732">Signal</keyword>
<proteinExistence type="inferred from homology"/>
<dbReference type="Gene3D" id="3.40.50.2300">
    <property type="match status" value="2"/>
</dbReference>
<evidence type="ECO:0000256" key="2">
    <source>
        <dbReference type="ARBA" id="ARBA00007639"/>
    </source>
</evidence>
<dbReference type="Pfam" id="PF13407">
    <property type="entry name" value="Peripla_BP_4"/>
    <property type="match status" value="1"/>
</dbReference>
<dbReference type="PANTHER" id="PTHR46847">
    <property type="entry name" value="D-ALLOSE-BINDING PERIPLASMIC PROTEIN-RELATED"/>
    <property type="match status" value="1"/>
</dbReference>
<reference evidence="5" key="1">
    <citation type="submission" date="2019-08" db="EMBL/GenBank/DDBJ databases">
        <authorList>
            <person name="Kucharzyk K."/>
            <person name="Murdoch R.W."/>
            <person name="Higgins S."/>
            <person name="Loffler F."/>
        </authorList>
    </citation>
    <scope>NUCLEOTIDE SEQUENCE</scope>
</reference>
<name>A0A644WB73_9ZZZZ</name>
<dbReference type="EMBL" id="VSSQ01000751">
    <property type="protein sequence ID" value="MPM00767.1"/>
    <property type="molecule type" value="Genomic_DNA"/>
</dbReference>
<dbReference type="GO" id="GO:0030246">
    <property type="term" value="F:carbohydrate binding"/>
    <property type="evidence" value="ECO:0007669"/>
    <property type="project" value="UniProtKB-ARBA"/>
</dbReference>
<evidence type="ECO:0000256" key="3">
    <source>
        <dbReference type="ARBA" id="ARBA00022729"/>
    </source>
</evidence>
<protein>
    <submittedName>
        <fullName evidence="5">ABC transporter periplasmic-binding protein YtfQ</fullName>
    </submittedName>
</protein>
<gene>
    <name evidence="5" type="primary">ytfQ_1</name>
    <name evidence="5" type="ORF">SDC9_46997</name>
</gene>
<organism evidence="5">
    <name type="scientific">bioreactor metagenome</name>
    <dbReference type="NCBI Taxonomy" id="1076179"/>
    <lineage>
        <taxon>unclassified sequences</taxon>
        <taxon>metagenomes</taxon>
        <taxon>ecological metagenomes</taxon>
    </lineage>
</organism>
<dbReference type="InterPro" id="IPR028082">
    <property type="entry name" value="Peripla_BP_I"/>
</dbReference>
<comment type="similarity">
    <text evidence="2">Belongs to the bacterial solute-binding protein 2 family.</text>
</comment>
<sequence length="339" mass="37820">MIHMKWSISKQFRTIMFLLLTCCLVGCGAQKGKSSQFEEDHGLIVGFSQIGAESAWRTCNTRSVQDAAAAQGVQLVYDNAEQKQENQIKAIRSFIAYQVDVIVFVPIVTDGWDNVLQEARDAGIPVLVTDRKIEVADPSLYAGFIGTDSLKEGRNAGQFVLDTFSEKRKRFEQTKEPITIVELFGTEGSSVANGRAEGFREVLASHPEFQIIYSKSGDFLRSKGYELAVEFLDMYEDIDVIFSHNDGMTLGAIEAMEERGIRPGKDIVIVTIDAQQAAIDALREGKVNCVIECNPKTGPEIIRLAERLAAGQYIPRLQYVHEEVFYETDDLSLIEPRGY</sequence>
<evidence type="ECO:0000313" key="5">
    <source>
        <dbReference type="EMBL" id="MPM00767.1"/>
    </source>
</evidence>
<dbReference type="InterPro" id="IPR025997">
    <property type="entry name" value="SBP_2_dom"/>
</dbReference>
<dbReference type="CDD" id="cd06309">
    <property type="entry name" value="PBP1_galactofuranose_YtfQ-like"/>
    <property type="match status" value="1"/>
</dbReference>
<comment type="caution">
    <text evidence="5">The sequence shown here is derived from an EMBL/GenBank/DDBJ whole genome shotgun (WGS) entry which is preliminary data.</text>
</comment>
<feature type="domain" description="Periplasmic binding protein" evidence="4">
    <location>
        <begin position="46"/>
        <end position="312"/>
    </location>
</feature>
<comment type="subcellular location">
    <subcellularLocation>
        <location evidence="1">Cell envelope</location>
    </subcellularLocation>
</comment>
<dbReference type="PANTHER" id="PTHR46847:SF3">
    <property type="entry name" value="GALACTOFURANOSE-BINDING PROTEIN YTFQ"/>
    <property type="match status" value="1"/>
</dbReference>
<evidence type="ECO:0000256" key="1">
    <source>
        <dbReference type="ARBA" id="ARBA00004196"/>
    </source>
</evidence>
<evidence type="ECO:0000259" key="4">
    <source>
        <dbReference type="Pfam" id="PF13407"/>
    </source>
</evidence>